<proteinExistence type="inferred from homology"/>
<evidence type="ECO:0000259" key="3">
    <source>
        <dbReference type="PROSITE" id="PS51752"/>
    </source>
</evidence>
<keyword evidence="5" id="KW-1185">Reference proteome</keyword>
<protein>
    <recommendedName>
        <fullName evidence="3">Jacalin-type lectin domain-containing protein</fullName>
    </recommendedName>
</protein>
<comment type="caution">
    <text evidence="4">The sequence shown here is derived from an EMBL/GenBank/DDBJ whole genome shotgun (WGS) entry which is preliminary data.</text>
</comment>
<comment type="similarity">
    <text evidence="1">Belongs to the jacalin lectin family.</text>
</comment>
<evidence type="ECO:0000313" key="5">
    <source>
        <dbReference type="Proteomes" id="UP000235145"/>
    </source>
</evidence>
<dbReference type="PANTHER" id="PTHR46506">
    <property type="entry name" value="OS05G0143600 PROTEIN"/>
    <property type="match status" value="1"/>
</dbReference>
<organism evidence="4 5">
    <name type="scientific">Lactuca sativa</name>
    <name type="common">Garden lettuce</name>
    <dbReference type="NCBI Taxonomy" id="4236"/>
    <lineage>
        <taxon>Eukaryota</taxon>
        <taxon>Viridiplantae</taxon>
        <taxon>Streptophyta</taxon>
        <taxon>Embryophyta</taxon>
        <taxon>Tracheophyta</taxon>
        <taxon>Spermatophyta</taxon>
        <taxon>Magnoliopsida</taxon>
        <taxon>eudicotyledons</taxon>
        <taxon>Gunneridae</taxon>
        <taxon>Pentapetalae</taxon>
        <taxon>asterids</taxon>
        <taxon>campanulids</taxon>
        <taxon>Asterales</taxon>
        <taxon>Asteraceae</taxon>
        <taxon>Cichorioideae</taxon>
        <taxon>Cichorieae</taxon>
        <taxon>Lactucinae</taxon>
        <taxon>Lactuca</taxon>
    </lineage>
</organism>
<dbReference type="SMART" id="SM00915">
    <property type="entry name" value="Jacalin"/>
    <property type="match status" value="1"/>
</dbReference>
<dbReference type="AlphaFoldDB" id="A0A9R1UIN4"/>
<dbReference type="EMBL" id="NBSK02000009">
    <property type="protein sequence ID" value="KAJ0187966.1"/>
    <property type="molecule type" value="Genomic_DNA"/>
</dbReference>
<dbReference type="InterPro" id="IPR036404">
    <property type="entry name" value="Jacalin-like_lectin_dom_sf"/>
</dbReference>
<sequence>MQATSATYVWGTPWGGKGGENIWQFLIPDGGSLAELTISSGDVVNSIRFAYKDQYGFTLTSQHFGGDGGSSNTITFADGEFLIGISGRVGFINNLTVITSLSFETNNYTYGPYGTNPGTDFSFGVTNGKFSGFYGRCGLYVDSLGVILQPKT</sequence>
<dbReference type="PROSITE" id="PS51752">
    <property type="entry name" value="JACALIN_LECTIN"/>
    <property type="match status" value="1"/>
</dbReference>
<dbReference type="Gene3D" id="2.100.10.30">
    <property type="entry name" value="Jacalin-like lectin domain"/>
    <property type="match status" value="1"/>
</dbReference>
<reference evidence="4 5" key="1">
    <citation type="journal article" date="2017" name="Nat. Commun.">
        <title>Genome assembly with in vitro proximity ligation data and whole-genome triplication in lettuce.</title>
        <authorList>
            <person name="Reyes-Chin-Wo S."/>
            <person name="Wang Z."/>
            <person name="Yang X."/>
            <person name="Kozik A."/>
            <person name="Arikit S."/>
            <person name="Song C."/>
            <person name="Xia L."/>
            <person name="Froenicke L."/>
            <person name="Lavelle D.O."/>
            <person name="Truco M.J."/>
            <person name="Xia R."/>
            <person name="Zhu S."/>
            <person name="Xu C."/>
            <person name="Xu H."/>
            <person name="Xu X."/>
            <person name="Cox K."/>
            <person name="Korf I."/>
            <person name="Meyers B.C."/>
            <person name="Michelmore R.W."/>
        </authorList>
    </citation>
    <scope>NUCLEOTIDE SEQUENCE [LARGE SCALE GENOMIC DNA]</scope>
    <source>
        <strain evidence="5">cv. Salinas</strain>
        <tissue evidence="4">Seedlings</tissue>
    </source>
</reference>
<feature type="domain" description="Jacalin-type lectin" evidence="3">
    <location>
        <begin position="8"/>
        <end position="150"/>
    </location>
</feature>
<evidence type="ECO:0000256" key="2">
    <source>
        <dbReference type="ARBA" id="ARBA00022734"/>
    </source>
</evidence>
<dbReference type="SUPFAM" id="SSF51101">
    <property type="entry name" value="Mannose-binding lectins"/>
    <property type="match status" value="1"/>
</dbReference>
<evidence type="ECO:0000313" key="4">
    <source>
        <dbReference type="EMBL" id="KAJ0187966.1"/>
    </source>
</evidence>
<dbReference type="CDD" id="cd09612">
    <property type="entry name" value="Jacalin"/>
    <property type="match status" value="1"/>
</dbReference>
<dbReference type="InterPro" id="IPR033734">
    <property type="entry name" value="Jacalin-like_lectin_dom_plant"/>
</dbReference>
<dbReference type="GO" id="GO:0030246">
    <property type="term" value="F:carbohydrate binding"/>
    <property type="evidence" value="ECO:0007669"/>
    <property type="project" value="UniProtKB-KW"/>
</dbReference>
<keyword evidence="2" id="KW-0430">Lectin</keyword>
<name>A0A9R1UIN4_LACSA</name>
<dbReference type="InterPro" id="IPR001229">
    <property type="entry name" value="Jacalin-like_lectin_dom"/>
</dbReference>
<accession>A0A9R1UIN4</accession>
<dbReference type="Pfam" id="PF01419">
    <property type="entry name" value="Jacalin"/>
    <property type="match status" value="1"/>
</dbReference>
<evidence type="ECO:0000256" key="1">
    <source>
        <dbReference type="ARBA" id="ARBA00006568"/>
    </source>
</evidence>
<dbReference type="Proteomes" id="UP000235145">
    <property type="component" value="Unassembled WGS sequence"/>
</dbReference>
<gene>
    <name evidence="4" type="ORF">LSAT_V11C900473410</name>
</gene>